<evidence type="ECO:0000313" key="2">
    <source>
        <dbReference type="Proteomes" id="UP001151760"/>
    </source>
</evidence>
<dbReference type="Proteomes" id="UP001151760">
    <property type="component" value="Unassembled WGS sequence"/>
</dbReference>
<dbReference type="InterPro" id="IPR043128">
    <property type="entry name" value="Rev_trsase/Diguanyl_cyclase"/>
</dbReference>
<sequence>MSSDTWICCQFVNSNTALSQVRELSEVTSFTNPKEDFEKVPPFRFHKDYAPGIQKELKVVEAKTVKSSIDEPLEVELKDFPPHLEYTFLEGDDNHGSRPVVMCTKKGGITVVKNDDNDLIPTRLVTGWRVCIDRKLNEATRKDHFPLPFMDQMLERLVGNSNICFSHRLLGLFSDSIDPKDQKRQHSLAIWNVSPIARMPFGYVCNLGTFQRCMMESSWTMIEKDNGRFNG</sequence>
<comment type="caution">
    <text evidence="1">The sequence shown here is derived from an EMBL/GenBank/DDBJ whole genome shotgun (WGS) entry which is preliminary data.</text>
</comment>
<accession>A0ABQ5GVN2</accession>
<dbReference type="PANTHER" id="PTHR24559">
    <property type="entry name" value="TRANSPOSON TY3-I GAG-POL POLYPROTEIN"/>
    <property type="match status" value="1"/>
</dbReference>
<keyword evidence="2" id="KW-1185">Reference proteome</keyword>
<dbReference type="InterPro" id="IPR043502">
    <property type="entry name" value="DNA/RNA_pol_sf"/>
</dbReference>
<gene>
    <name evidence="1" type="ORF">Tco_1053691</name>
</gene>
<proteinExistence type="predicted"/>
<evidence type="ECO:0008006" key="3">
    <source>
        <dbReference type="Google" id="ProtNLM"/>
    </source>
</evidence>
<dbReference type="PANTHER" id="PTHR24559:SF429">
    <property type="entry name" value="RNA-DIRECTED DNA POLYMERASE HOMOLOG"/>
    <property type="match status" value="1"/>
</dbReference>
<dbReference type="SUPFAM" id="SSF56672">
    <property type="entry name" value="DNA/RNA polymerases"/>
    <property type="match status" value="1"/>
</dbReference>
<dbReference type="InterPro" id="IPR053134">
    <property type="entry name" value="RNA-dir_DNA_polymerase"/>
</dbReference>
<organism evidence="1 2">
    <name type="scientific">Tanacetum coccineum</name>
    <dbReference type="NCBI Taxonomy" id="301880"/>
    <lineage>
        <taxon>Eukaryota</taxon>
        <taxon>Viridiplantae</taxon>
        <taxon>Streptophyta</taxon>
        <taxon>Embryophyta</taxon>
        <taxon>Tracheophyta</taxon>
        <taxon>Spermatophyta</taxon>
        <taxon>Magnoliopsida</taxon>
        <taxon>eudicotyledons</taxon>
        <taxon>Gunneridae</taxon>
        <taxon>Pentapetalae</taxon>
        <taxon>asterids</taxon>
        <taxon>campanulids</taxon>
        <taxon>Asterales</taxon>
        <taxon>Asteraceae</taxon>
        <taxon>Asteroideae</taxon>
        <taxon>Anthemideae</taxon>
        <taxon>Anthemidinae</taxon>
        <taxon>Tanacetum</taxon>
    </lineage>
</organism>
<name>A0ABQ5GVN2_9ASTR</name>
<reference evidence="1" key="2">
    <citation type="submission" date="2022-01" db="EMBL/GenBank/DDBJ databases">
        <authorList>
            <person name="Yamashiro T."/>
            <person name="Shiraishi A."/>
            <person name="Satake H."/>
            <person name="Nakayama K."/>
        </authorList>
    </citation>
    <scope>NUCLEOTIDE SEQUENCE</scope>
</reference>
<dbReference type="Gene3D" id="3.30.70.270">
    <property type="match status" value="1"/>
</dbReference>
<evidence type="ECO:0000313" key="1">
    <source>
        <dbReference type="EMBL" id="GJT79349.1"/>
    </source>
</evidence>
<dbReference type="EMBL" id="BQNB010018891">
    <property type="protein sequence ID" value="GJT79349.1"/>
    <property type="molecule type" value="Genomic_DNA"/>
</dbReference>
<reference evidence="1" key="1">
    <citation type="journal article" date="2022" name="Int. J. Mol. Sci.">
        <title>Draft Genome of Tanacetum Coccineum: Genomic Comparison of Closely Related Tanacetum-Family Plants.</title>
        <authorList>
            <person name="Yamashiro T."/>
            <person name="Shiraishi A."/>
            <person name="Nakayama K."/>
            <person name="Satake H."/>
        </authorList>
    </citation>
    <scope>NUCLEOTIDE SEQUENCE</scope>
</reference>
<protein>
    <recommendedName>
        <fullName evidence="3">Reverse transcriptase domain-containing protein</fullName>
    </recommendedName>
</protein>